<dbReference type="AlphaFoldDB" id="A0A7Z2VW08"/>
<dbReference type="RefSeq" id="WP_170202247.1">
    <property type="nucleotide sequence ID" value="NZ_CP051685.1"/>
</dbReference>
<dbReference type="PANTHER" id="PTHR30509">
    <property type="entry name" value="P-HYDROXYBENZOIC ACID EFFLUX PUMP SUBUNIT-RELATED"/>
    <property type="match status" value="1"/>
</dbReference>
<evidence type="ECO:0000313" key="8">
    <source>
        <dbReference type="EMBL" id="QJE00214.1"/>
    </source>
</evidence>
<comment type="subcellular location">
    <subcellularLocation>
        <location evidence="1">Cell membrane</location>
        <topology evidence="1">Multi-pass membrane protein</topology>
    </subcellularLocation>
</comment>
<keyword evidence="4 7" id="KW-0812">Transmembrane</keyword>
<dbReference type="InterPro" id="IPR006726">
    <property type="entry name" value="PHBA_efflux_AaeB/fusaric-R"/>
</dbReference>
<evidence type="ECO:0000256" key="3">
    <source>
        <dbReference type="ARBA" id="ARBA00022475"/>
    </source>
</evidence>
<dbReference type="GO" id="GO:0022857">
    <property type="term" value="F:transmembrane transporter activity"/>
    <property type="evidence" value="ECO:0007669"/>
    <property type="project" value="InterPro"/>
</dbReference>
<dbReference type="KEGG" id="mfy:HH212_09420"/>
<keyword evidence="2" id="KW-0813">Transport</keyword>
<evidence type="ECO:0000256" key="1">
    <source>
        <dbReference type="ARBA" id="ARBA00004651"/>
    </source>
</evidence>
<evidence type="ECO:0000256" key="4">
    <source>
        <dbReference type="ARBA" id="ARBA00022692"/>
    </source>
</evidence>
<keyword evidence="9" id="KW-1185">Reference proteome</keyword>
<feature type="transmembrane region" description="Helical" evidence="7">
    <location>
        <begin position="364"/>
        <end position="384"/>
    </location>
</feature>
<evidence type="ECO:0000256" key="7">
    <source>
        <dbReference type="SAM" id="Phobius"/>
    </source>
</evidence>
<feature type="transmembrane region" description="Helical" evidence="7">
    <location>
        <begin position="9"/>
        <end position="27"/>
    </location>
</feature>
<organism evidence="8 9">
    <name type="scientific">Massilia forsythiae</name>
    <dbReference type="NCBI Taxonomy" id="2728020"/>
    <lineage>
        <taxon>Bacteria</taxon>
        <taxon>Pseudomonadati</taxon>
        <taxon>Pseudomonadota</taxon>
        <taxon>Betaproteobacteria</taxon>
        <taxon>Burkholderiales</taxon>
        <taxon>Oxalobacteraceae</taxon>
        <taxon>Telluria group</taxon>
        <taxon>Massilia</taxon>
    </lineage>
</organism>
<dbReference type="GO" id="GO:0005886">
    <property type="term" value="C:plasma membrane"/>
    <property type="evidence" value="ECO:0007669"/>
    <property type="project" value="UniProtKB-SubCell"/>
</dbReference>
<name>A0A7Z2VW08_9BURK</name>
<dbReference type="Pfam" id="PF04632">
    <property type="entry name" value="FUSC"/>
    <property type="match status" value="1"/>
</dbReference>
<feature type="transmembrane region" description="Helical" evidence="7">
    <location>
        <begin position="83"/>
        <end position="101"/>
    </location>
</feature>
<keyword evidence="5 7" id="KW-1133">Transmembrane helix</keyword>
<evidence type="ECO:0000256" key="5">
    <source>
        <dbReference type="ARBA" id="ARBA00022989"/>
    </source>
</evidence>
<feature type="transmembrane region" description="Helical" evidence="7">
    <location>
        <begin position="57"/>
        <end position="77"/>
    </location>
</feature>
<dbReference type="Proteomes" id="UP000502415">
    <property type="component" value="Chromosome"/>
</dbReference>
<protein>
    <submittedName>
        <fullName evidence="8">FUSC family protein</fullName>
    </submittedName>
</protein>
<gene>
    <name evidence="8" type="ORF">HH212_09420</name>
</gene>
<accession>A0A7Z2VW08</accession>
<evidence type="ECO:0000256" key="2">
    <source>
        <dbReference type="ARBA" id="ARBA00022448"/>
    </source>
</evidence>
<evidence type="ECO:0000313" key="9">
    <source>
        <dbReference type="Proteomes" id="UP000502415"/>
    </source>
</evidence>
<feature type="transmembrane region" description="Helical" evidence="7">
    <location>
        <begin position="498"/>
        <end position="519"/>
    </location>
</feature>
<proteinExistence type="predicted"/>
<dbReference type="PANTHER" id="PTHR30509:SF9">
    <property type="entry name" value="MULTIDRUG RESISTANCE PROTEIN MDTO"/>
    <property type="match status" value="1"/>
</dbReference>
<reference evidence="8 9" key="1">
    <citation type="submission" date="2020-04" db="EMBL/GenBank/DDBJ databases">
        <title>Genome sequencing of novel species.</title>
        <authorList>
            <person name="Heo J."/>
            <person name="Kim S.-J."/>
            <person name="Kim J.-S."/>
            <person name="Hong S.-B."/>
            <person name="Kwon S.-W."/>
        </authorList>
    </citation>
    <scope>NUCLEOTIDE SEQUENCE [LARGE SCALE GENOMIC DNA]</scope>
    <source>
        <strain evidence="8 9">GN2-R2</strain>
    </source>
</reference>
<feature type="transmembrane region" description="Helical" evidence="7">
    <location>
        <begin position="418"/>
        <end position="440"/>
    </location>
</feature>
<feature type="transmembrane region" description="Helical" evidence="7">
    <location>
        <begin position="446"/>
        <end position="463"/>
    </location>
</feature>
<keyword evidence="6 7" id="KW-0472">Membrane</keyword>
<sequence length="686" mass="73959">MKLASRTELLFSVKSFAAAMLSVYLSMRIGLPRPFWAMMTSYIVAAPFAGPTRSKGLYRAGGTVLGAIMVTFAVPQLVNSPELLSLVLALWIGACLYFSLLDRTPRSYMLMLAGYTAGLIAFPAVNQPEAVFDIALARVEEIVLGITCATLVHSLVLPQAYGPVLLARLDNAVKDAHAWIRDALNPAGDARSAGERRKLAGDITELRMMSVHLPFDTSCLRWTGKAVNALQERLAQSVPVVSAIEDRLGALRDIKARTVSERWDALLKDVTALIDAGPGAPLPAAGAALHGRIDALAPRVDRTLGWSGLIELNLAARLRRLIDICVDTRTLRAHIDSGMHGRLPDAVRNLPGVPVSALHQDRGMALLSAFAAVAATLTCCAFWILTGWPAGSAAPMMCAVLCCFFATQDDPVPFIKSFLTYTIYSIPASALYLLVLLPAVHGFETLVLVCAPLFLVLGVLLARSATFGRAMPFLFGVCGTLAMVDTHNADMVTFTNSMLSQVFGLTVAAVMTGMLRRVGAAWTARRLLKAGWRELSRLGSGERVVPLATFSARMVDRIGLLTPRLALAGNHEDLQAVDTLRDLRIGLNMTMLQEVRPRLGRGEAALRPLMAALSRHFARRPQVDAAAEAQLLDTLDNALRAVCAGPHDAAQCEALAALTGMRRDLFPQAAPWQPALYEIATDEEGR</sequence>
<keyword evidence="3" id="KW-1003">Cell membrane</keyword>
<dbReference type="EMBL" id="CP051685">
    <property type="protein sequence ID" value="QJE00214.1"/>
    <property type="molecule type" value="Genomic_DNA"/>
</dbReference>
<evidence type="ECO:0000256" key="6">
    <source>
        <dbReference type="ARBA" id="ARBA00023136"/>
    </source>
</evidence>